<organism evidence="2 3">
    <name type="scientific">Cannabis sativa</name>
    <name type="common">Hemp</name>
    <name type="synonym">Marijuana</name>
    <dbReference type="NCBI Taxonomy" id="3483"/>
    <lineage>
        <taxon>Eukaryota</taxon>
        <taxon>Viridiplantae</taxon>
        <taxon>Streptophyta</taxon>
        <taxon>Embryophyta</taxon>
        <taxon>Tracheophyta</taxon>
        <taxon>Spermatophyta</taxon>
        <taxon>Magnoliopsida</taxon>
        <taxon>eudicotyledons</taxon>
        <taxon>Gunneridae</taxon>
        <taxon>Pentapetalae</taxon>
        <taxon>rosids</taxon>
        <taxon>fabids</taxon>
        <taxon>Rosales</taxon>
        <taxon>Cannabaceae</taxon>
        <taxon>Cannabis</taxon>
    </lineage>
</organism>
<feature type="coiled-coil region" evidence="1">
    <location>
        <begin position="218"/>
        <end position="282"/>
    </location>
</feature>
<evidence type="ECO:0000256" key="1">
    <source>
        <dbReference type="SAM" id="Coils"/>
    </source>
</evidence>
<name>A0A803QIP6_CANSA</name>
<protein>
    <submittedName>
        <fullName evidence="2">Uncharacterized protein</fullName>
    </submittedName>
</protein>
<reference evidence="2" key="1">
    <citation type="submission" date="2021-03" db="UniProtKB">
        <authorList>
            <consortium name="EnsemblPlants"/>
        </authorList>
    </citation>
    <scope>IDENTIFICATION</scope>
</reference>
<evidence type="ECO:0000313" key="2">
    <source>
        <dbReference type="EnsemblPlants" id="cds.evm.model.10.1162"/>
    </source>
</evidence>
<keyword evidence="3" id="KW-1185">Reference proteome</keyword>
<dbReference type="Proteomes" id="UP000596661">
    <property type="component" value="Unassembled WGS sequence"/>
</dbReference>
<dbReference type="EnsemblPlants" id="evm.model.10.1162">
    <property type="protein sequence ID" value="cds.evm.model.10.1162"/>
    <property type="gene ID" value="evm.TU.10.1162"/>
</dbReference>
<dbReference type="EMBL" id="UZAU01000818">
    <property type="status" value="NOT_ANNOTATED_CDS"/>
    <property type="molecule type" value="Genomic_DNA"/>
</dbReference>
<accession>A0A803QIP6</accession>
<keyword evidence="1" id="KW-0175">Coiled coil</keyword>
<proteinExistence type="predicted"/>
<dbReference type="AlphaFoldDB" id="A0A803QIP6"/>
<evidence type="ECO:0000313" key="3">
    <source>
        <dbReference type="Proteomes" id="UP000596661"/>
    </source>
</evidence>
<sequence length="286" mass="32427">MPFHGAGWLSEDKKPYDFCRRPLFLGIDYTDQEFEEAEPSEYQLLDGLMWISPPSKLTERRLQNLDNNGLLGDVHVFLPFEGQLANDPGKGIYACPFPEKPFELTNSPATQKRKKKTKAGRVKLSPTEDPICIRDAQEVPVCRHVQLVKGKGKAIVEEIEEESSDDDDTPSILVELNAPPHERFQVDVGELFGSENILLPEFLLGNLLKEFTKSMMGKAKIERVKKELAEKKKALELATRDLSKKKKKVKELTQQIAKIPSTAQLEKELEESIKMINGLKVEKKEL</sequence>
<dbReference type="Gramene" id="evm.model.10.1162">
    <property type="protein sequence ID" value="cds.evm.model.10.1162"/>
    <property type="gene ID" value="evm.TU.10.1162"/>
</dbReference>